<evidence type="ECO:0000313" key="9">
    <source>
        <dbReference type="Proteomes" id="UP000198461"/>
    </source>
</evidence>
<proteinExistence type="inferred from homology"/>
<evidence type="ECO:0000256" key="3">
    <source>
        <dbReference type="ARBA" id="ARBA00022552"/>
    </source>
</evidence>
<keyword evidence="9" id="KW-1185">Reference proteome</keyword>
<dbReference type="GO" id="GO:0042274">
    <property type="term" value="P:ribosomal small subunit biogenesis"/>
    <property type="evidence" value="ECO:0007669"/>
    <property type="project" value="UniProtKB-UniRule"/>
</dbReference>
<dbReference type="InterPro" id="IPR011961">
    <property type="entry name" value="RimM"/>
</dbReference>
<dbReference type="SUPFAM" id="SSF50346">
    <property type="entry name" value="PRC-barrel domain"/>
    <property type="match status" value="1"/>
</dbReference>
<dbReference type="GO" id="GO:0043022">
    <property type="term" value="F:ribosome binding"/>
    <property type="evidence" value="ECO:0007669"/>
    <property type="project" value="InterPro"/>
</dbReference>
<evidence type="ECO:0000256" key="2">
    <source>
        <dbReference type="ARBA" id="ARBA00022517"/>
    </source>
</evidence>
<dbReference type="STRING" id="364032.SAMN05443662_1190"/>
<keyword evidence="4 5" id="KW-0143">Chaperone</keyword>
<evidence type="ECO:0000259" key="7">
    <source>
        <dbReference type="Pfam" id="PF24986"/>
    </source>
</evidence>
<dbReference type="NCBIfam" id="TIGR02273">
    <property type="entry name" value="16S_RimM"/>
    <property type="match status" value="1"/>
</dbReference>
<accession>A0A1N6G4L5</accession>
<dbReference type="Pfam" id="PF24986">
    <property type="entry name" value="PRC_RimM"/>
    <property type="match status" value="1"/>
</dbReference>
<dbReference type="SUPFAM" id="SSF50447">
    <property type="entry name" value="Translation proteins"/>
    <property type="match status" value="1"/>
</dbReference>
<comment type="domain">
    <text evidence="5">The PRC barrel domain binds ribosomal protein uS19.</text>
</comment>
<dbReference type="InterPro" id="IPR011033">
    <property type="entry name" value="PRC_barrel-like_sf"/>
</dbReference>
<comment type="function">
    <text evidence="5">An accessory protein needed during the final step in the assembly of 30S ribosomal subunit, possibly for assembly of the head region. Essential for efficient processing of 16S rRNA. May be needed both before and after RbfA during the maturation of 16S rRNA. It has affinity for free ribosomal 30S subunits but not for 70S ribosomes.</text>
</comment>
<dbReference type="HAMAP" id="MF_00014">
    <property type="entry name" value="Ribosome_mat_RimM"/>
    <property type="match status" value="1"/>
</dbReference>
<protein>
    <recommendedName>
        <fullName evidence="5">Ribosome maturation factor RimM</fullName>
    </recommendedName>
</protein>
<evidence type="ECO:0000313" key="8">
    <source>
        <dbReference type="EMBL" id="SIO02485.1"/>
    </source>
</evidence>
<comment type="similarity">
    <text evidence="5">Belongs to the RimM family.</text>
</comment>
<evidence type="ECO:0000256" key="4">
    <source>
        <dbReference type="ARBA" id="ARBA00023186"/>
    </source>
</evidence>
<organism evidence="8 9">
    <name type="scientific">Sulfurivirga caldicuralii</name>
    <dbReference type="NCBI Taxonomy" id="364032"/>
    <lineage>
        <taxon>Bacteria</taxon>
        <taxon>Pseudomonadati</taxon>
        <taxon>Pseudomonadota</taxon>
        <taxon>Gammaproteobacteria</taxon>
        <taxon>Thiotrichales</taxon>
        <taxon>Piscirickettsiaceae</taxon>
        <taxon>Sulfurivirga</taxon>
    </lineage>
</organism>
<name>A0A1N6G4L5_9GAMM</name>
<keyword evidence="2 5" id="KW-0690">Ribosome biogenesis</keyword>
<comment type="subcellular location">
    <subcellularLocation>
        <location evidence="5">Cytoplasm</location>
    </subcellularLocation>
</comment>
<dbReference type="InterPro" id="IPR056792">
    <property type="entry name" value="PRC_RimM"/>
</dbReference>
<dbReference type="GO" id="GO:0006364">
    <property type="term" value="P:rRNA processing"/>
    <property type="evidence" value="ECO:0007669"/>
    <property type="project" value="UniProtKB-UniRule"/>
</dbReference>
<feature type="domain" description="RimM N-terminal" evidence="6">
    <location>
        <begin position="11"/>
        <end position="95"/>
    </location>
</feature>
<dbReference type="Pfam" id="PF01782">
    <property type="entry name" value="RimM"/>
    <property type="match status" value="1"/>
</dbReference>
<evidence type="ECO:0000256" key="5">
    <source>
        <dbReference type="HAMAP-Rule" id="MF_00014"/>
    </source>
</evidence>
<dbReference type="Proteomes" id="UP000198461">
    <property type="component" value="Unassembled WGS sequence"/>
</dbReference>
<dbReference type="InterPro" id="IPR009000">
    <property type="entry name" value="Transl_B-barrel_sf"/>
</dbReference>
<dbReference type="InterPro" id="IPR002676">
    <property type="entry name" value="RimM_N"/>
</dbReference>
<dbReference type="Gene3D" id="2.40.30.60">
    <property type="entry name" value="RimM"/>
    <property type="match status" value="1"/>
</dbReference>
<keyword evidence="3 5" id="KW-0698">rRNA processing</keyword>
<dbReference type="GO" id="GO:0005737">
    <property type="term" value="C:cytoplasm"/>
    <property type="evidence" value="ECO:0007669"/>
    <property type="project" value="UniProtKB-SubCell"/>
</dbReference>
<dbReference type="AlphaFoldDB" id="A0A1N6G4L5"/>
<dbReference type="PANTHER" id="PTHR33692:SF1">
    <property type="entry name" value="RIBOSOME MATURATION FACTOR RIMM"/>
    <property type="match status" value="1"/>
</dbReference>
<dbReference type="GO" id="GO:0005840">
    <property type="term" value="C:ribosome"/>
    <property type="evidence" value="ECO:0007669"/>
    <property type="project" value="InterPro"/>
</dbReference>
<comment type="subunit">
    <text evidence="5">Binds ribosomal protein uS19.</text>
</comment>
<feature type="domain" description="Ribosome maturation factor RimM PRC barrel" evidence="7">
    <location>
        <begin position="105"/>
        <end position="171"/>
    </location>
</feature>
<reference evidence="8 9" key="1">
    <citation type="submission" date="2016-11" db="EMBL/GenBank/DDBJ databases">
        <authorList>
            <person name="Jaros S."/>
            <person name="Januszkiewicz K."/>
            <person name="Wedrychowicz H."/>
        </authorList>
    </citation>
    <scope>NUCLEOTIDE SEQUENCE [LARGE SCALE GENOMIC DNA]</scope>
    <source>
        <strain evidence="8 9">DSM 17737</strain>
    </source>
</reference>
<dbReference type="RefSeq" id="WP_234947370.1">
    <property type="nucleotide sequence ID" value="NZ_FSRE01000003.1"/>
</dbReference>
<dbReference type="InterPro" id="IPR036976">
    <property type="entry name" value="RimM_N_sf"/>
</dbReference>
<evidence type="ECO:0000256" key="1">
    <source>
        <dbReference type="ARBA" id="ARBA00022490"/>
    </source>
</evidence>
<sequence>MTHMAAEKLIVGKINGLYGVQGWVKIYSHTDPIENIFTYQPWWLKCQDGHWRQVKVLRHRTHMGGKALVAQLDGIHDREQARTLMGCEIAIDRDQLPPAEDGYYWADLIGCEVYDQHGAHLGKVVNMIETGAHDVMRIQGAGQQHLIPMVEGHYVTAVDIPSKRIDVDWEQEEA</sequence>
<dbReference type="EMBL" id="FSRE01000003">
    <property type="protein sequence ID" value="SIO02485.1"/>
    <property type="molecule type" value="Genomic_DNA"/>
</dbReference>
<dbReference type="Gene3D" id="2.30.30.240">
    <property type="entry name" value="PRC-barrel domain"/>
    <property type="match status" value="1"/>
</dbReference>
<evidence type="ECO:0000259" key="6">
    <source>
        <dbReference type="Pfam" id="PF01782"/>
    </source>
</evidence>
<dbReference type="PANTHER" id="PTHR33692">
    <property type="entry name" value="RIBOSOME MATURATION FACTOR RIMM"/>
    <property type="match status" value="1"/>
</dbReference>
<keyword evidence="1 5" id="KW-0963">Cytoplasm</keyword>
<gene>
    <name evidence="5" type="primary">rimM</name>
    <name evidence="8" type="ORF">SAMN05443662_1190</name>
</gene>